<feature type="disulfide bond" evidence="28">
    <location>
        <begin position="178"/>
        <end position="222"/>
    </location>
</feature>
<dbReference type="FunFam" id="1.10.510.10:FF:000007">
    <property type="entry name" value="Fibroblast growth factor receptor"/>
    <property type="match status" value="1"/>
</dbReference>
<dbReference type="PIRSF" id="PIRSF000628">
    <property type="entry name" value="FGFR"/>
    <property type="match status" value="1"/>
</dbReference>
<keyword evidence="5" id="KW-0597">Phosphoprotein</keyword>
<gene>
    <name evidence="34" type="primary">FGFR4</name>
</gene>
<dbReference type="InterPro" id="IPR000719">
    <property type="entry name" value="Prot_kinase_dom"/>
</dbReference>
<evidence type="ECO:0000256" key="20">
    <source>
        <dbReference type="ARBA" id="ARBA00023170"/>
    </source>
</evidence>
<dbReference type="GO" id="GO:0005886">
    <property type="term" value="C:plasma membrane"/>
    <property type="evidence" value="ECO:0007669"/>
    <property type="project" value="UniProtKB-SubCell"/>
</dbReference>
<keyword evidence="22" id="KW-0393">Immunoglobulin domain</keyword>
<feature type="binding site" evidence="27">
    <location>
        <position position="737"/>
    </location>
    <ligand>
        <name>ATP</name>
        <dbReference type="ChEBI" id="CHEBI:30616"/>
    </ligand>
</feature>
<dbReference type="SUPFAM" id="SSF48726">
    <property type="entry name" value="Immunoglobulin"/>
    <property type="match status" value="3"/>
</dbReference>
<evidence type="ECO:0000256" key="3">
    <source>
        <dbReference type="ARBA" id="ARBA00004251"/>
    </source>
</evidence>
<dbReference type="CDD" id="cd05857">
    <property type="entry name" value="IgI_2_FGFR"/>
    <property type="match status" value="1"/>
</dbReference>
<dbReference type="PANTHER" id="PTHR24416">
    <property type="entry name" value="TYROSINE-PROTEIN KINASE RECEPTOR"/>
    <property type="match status" value="1"/>
</dbReference>
<evidence type="ECO:0000256" key="26">
    <source>
        <dbReference type="PIRSR" id="PIRSR000628-1"/>
    </source>
</evidence>
<dbReference type="Gene3D" id="3.30.200.20">
    <property type="entry name" value="Phosphorylase Kinase, domain 1"/>
    <property type="match status" value="1"/>
</dbReference>
<evidence type="ECO:0000256" key="10">
    <source>
        <dbReference type="ARBA" id="ARBA00022741"/>
    </source>
</evidence>
<dbReference type="GO" id="GO:0005007">
    <property type="term" value="F:fibroblast growth factor receptor activity"/>
    <property type="evidence" value="ECO:0007669"/>
    <property type="project" value="InterPro"/>
</dbReference>
<dbReference type="GO" id="GO:0043235">
    <property type="term" value="C:receptor complex"/>
    <property type="evidence" value="ECO:0007669"/>
    <property type="project" value="TreeGrafter"/>
</dbReference>
<evidence type="ECO:0000256" key="27">
    <source>
        <dbReference type="PIRSR" id="PIRSR000628-2"/>
    </source>
</evidence>
<feature type="binding site" evidence="27">
    <location>
        <begin position="672"/>
        <end position="674"/>
    </location>
    <ligand>
        <name>ATP</name>
        <dbReference type="ChEBI" id="CHEBI:30616"/>
    </ligand>
</feature>
<organism evidence="33 34">
    <name type="scientific">Tursiops truncatus</name>
    <name type="common">Atlantic bottle-nosed dolphin</name>
    <name type="synonym">Delphinus truncatus</name>
    <dbReference type="NCBI Taxonomy" id="9739"/>
    <lineage>
        <taxon>Eukaryota</taxon>
        <taxon>Metazoa</taxon>
        <taxon>Chordata</taxon>
        <taxon>Craniata</taxon>
        <taxon>Vertebrata</taxon>
        <taxon>Euteleostomi</taxon>
        <taxon>Mammalia</taxon>
        <taxon>Eutheria</taxon>
        <taxon>Laurasiatheria</taxon>
        <taxon>Artiodactyla</taxon>
        <taxon>Whippomorpha</taxon>
        <taxon>Cetacea</taxon>
        <taxon>Odontoceti</taxon>
        <taxon>Delphinidae</taxon>
        <taxon>Tursiops</taxon>
    </lineage>
</organism>
<dbReference type="GO" id="GO:0070374">
    <property type="term" value="P:positive regulation of ERK1 and ERK2 cascade"/>
    <property type="evidence" value="ECO:0007669"/>
    <property type="project" value="TreeGrafter"/>
</dbReference>
<evidence type="ECO:0000256" key="5">
    <source>
        <dbReference type="ARBA" id="ARBA00022553"/>
    </source>
</evidence>
<feature type="compositionally biased region" description="Basic and acidic residues" evidence="30">
    <location>
        <begin position="19"/>
        <end position="32"/>
    </location>
</feature>
<evidence type="ECO:0000256" key="2">
    <source>
        <dbReference type="ARBA" id="ARBA00004240"/>
    </source>
</evidence>
<protein>
    <recommendedName>
        <fullName evidence="25">Fibroblast growth factor receptor</fullName>
        <ecNumber evidence="25">2.7.10.1</ecNumber>
    </recommendedName>
</protein>
<dbReference type="AlphaFoldDB" id="A0A6J3R4K7"/>
<accession>A0A6J3R4K7</accession>
<keyword evidence="16" id="KW-1133">Transmembrane helix</keyword>
<keyword evidence="15" id="KW-0832">Ubl conjugation</keyword>
<dbReference type="InterPro" id="IPR011009">
    <property type="entry name" value="Kinase-like_dom_sf"/>
</dbReference>
<evidence type="ECO:0000259" key="32">
    <source>
        <dbReference type="PROSITE" id="PS50835"/>
    </source>
</evidence>
<dbReference type="CTD" id="2264"/>
<dbReference type="InterPro" id="IPR036179">
    <property type="entry name" value="Ig-like_dom_sf"/>
</dbReference>
<dbReference type="SUPFAM" id="SSF56112">
    <property type="entry name" value="Protein kinase-like (PK-like)"/>
    <property type="match status" value="1"/>
</dbReference>
<dbReference type="PROSITE" id="PS00109">
    <property type="entry name" value="PROTEIN_KINASE_TYR"/>
    <property type="match status" value="1"/>
</dbReference>
<evidence type="ECO:0000256" key="7">
    <source>
        <dbReference type="ARBA" id="ARBA00022692"/>
    </source>
</evidence>
<keyword evidence="6 25" id="KW-0808">Transferase</keyword>
<evidence type="ECO:0000256" key="19">
    <source>
        <dbReference type="ARBA" id="ARBA00023157"/>
    </source>
</evidence>
<evidence type="ECO:0000313" key="33">
    <source>
        <dbReference type="Proteomes" id="UP000245320"/>
    </source>
</evidence>
<dbReference type="InterPro" id="IPR016248">
    <property type="entry name" value="FGF_rcpt_fam"/>
</dbReference>
<evidence type="ECO:0000256" key="1">
    <source>
        <dbReference type="ARBA" id="ARBA00004177"/>
    </source>
</evidence>
<evidence type="ECO:0000256" key="13">
    <source>
        <dbReference type="ARBA" id="ARBA00022824"/>
    </source>
</evidence>
<dbReference type="Pfam" id="PF13927">
    <property type="entry name" value="Ig_3"/>
    <property type="match status" value="1"/>
</dbReference>
<dbReference type="InterPro" id="IPR017441">
    <property type="entry name" value="Protein_kinase_ATP_BS"/>
</dbReference>
<evidence type="ECO:0000256" key="9">
    <source>
        <dbReference type="ARBA" id="ARBA00022737"/>
    </source>
</evidence>
<feature type="disulfide bond" evidence="28">
    <location>
        <begin position="392"/>
        <end position="454"/>
    </location>
</feature>
<feature type="domain" description="Ig-like" evidence="32">
    <location>
        <begin position="370"/>
        <end position="470"/>
    </location>
</feature>
<dbReference type="Gene3D" id="2.60.40.10">
    <property type="entry name" value="Immunoglobulins"/>
    <property type="match status" value="3"/>
</dbReference>
<evidence type="ECO:0000256" key="4">
    <source>
        <dbReference type="ARBA" id="ARBA00022475"/>
    </source>
</evidence>
<comment type="catalytic activity">
    <reaction evidence="23 25">
        <text>L-tyrosyl-[protein] + ATP = O-phospho-L-tyrosyl-[protein] + ADP + H(+)</text>
        <dbReference type="Rhea" id="RHEA:10596"/>
        <dbReference type="Rhea" id="RHEA-COMP:10136"/>
        <dbReference type="Rhea" id="RHEA-COMP:20101"/>
        <dbReference type="ChEBI" id="CHEBI:15378"/>
        <dbReference type="ChEBI" id="CHEBI:30616"/>
        <dbReference type="ChEBI" id="CHEBI:46858"/>
        <dbReference type="ChEBI" id="CHEBI:61978"/>
        <dbReference type="ChEBI" id="CHEBI:456216"/>
        <dbReference type="EC" id="2.7.10.1"/>
    </reaction>
</comment>
<dbReference type="RefSeq" id="XP_033709497.1">
    <property type="nucleotide sequence ID" value="XM_033853606.1"/>
</dbReference>
<keyword evidence="13" id="KW-0256">Endoplasmic reticulum</keyword>
<keyword evidence="11" id="KW-0967">Endosome</keyword>
<dbReference type="InterPro" id="IPR001245">
    <property type="entry name" value="Ser-Thr/Tyr_kinase_cat_dom"/>
</dbReference>
<dbReference type="GO" id="GO:0008284">
    <property type="term" value="P:positive regulation of cell population proliferation"/>
    <property type="evidence" value="ECO:0007669"/>
    <property type="project" value="InterPro"/>
</dbReference>
<keyword evidence="10 25" id="KW-0547">Nucleotide-binding</keyword>
<dbReference type="OrthoDB" id="5984265at2759"/>
<dbReference type="InterPro" id="IPR020635">
    <property type="entry name" value="Tyr_kinase_cat_dom"/>
</dbReference>
<feature type="disulfide bond" evidence="28">
    <location>
        <begin position="293"/>
        <end position="345"/>
    </location>
</feature>
<comment type="subcellular location">
    <subcellularLocation>
        <location evidence="3">Cell membrane</location>
        <topology evidence="3">Single-pass type I membrane protein</topology>
    </subcellularLocation>
    <subcellularLocation>
        <location evidence="2">Endoplasmic reticulum</location>
    </subcellularLocation>
    <subcellularLocation>
        <location evidence="1">Endosome</location>
    </subcellularLocation>
</comment>
<evidence type="ECO:0000256" key="16">
    <source>
        <dbReference type="ARBA" id="ARBA00022989"/>
    </source>
</evidence>
<dbReference type="FunFam" id="2.60.40.10:FF:000730">
    <property type="entry name" value="Fibroblast growth factor receptor"/>
    <property type="match status" value="1"/>
</dbReference>
<name>A0A6J3R4K7_TURTR</name>
<dbReference type="InParanoid" id="A0A6J3R4K7"/>
<keyword evidence="12 25" id="KW-0418">Kinase</keyword>
<dbReference type="PRINTS" id="PR00109">
    <property type="entry name" value="TYRKINASE"/>
</dbReference>
<evidence type="ECO:0000256" key="17">
    <source>
        <dbReference type="ARBA" id="ARBA00023136"/>
    </source>
</evidence>
<evidence type="ECO:0000256" key="29">
    <source>
        <dbReference type="PROSITE-ProRule" id="PRU10141"/>
    </source>
</evidence>
<dbReference type="Pfam" id="PF07679">
    <property type="entry name" value="I-set"/>
    <property type="match status" value="1"/>
</dbReference>
<evidence type="ECO:0000313" key="34">
    <source>
        <dbReference type="RefSeq" id="XP_033709497.1"/>
    </source>
</evidence>
<dbReference type="FunFam" id="3.30.200.20:FF:000334">
    <property type="entry name" value="Fibroblast growth factor receptor"/>
    <property type="match status" value="1"/>
</dbReference>
<comment type="similarity">
    <text evidence="25">Belongs to the protein kinase superfamily. Tyr protein kinase family. Fibroblast growth factor receptor subfamily.</text>
</comment>
<feature type="domain" description="Protein kinase" evidence="31">
    <location>
        <begin position="588"/>
        <end position="876"/>
    </location>
</feature>
<keyword evidence="8" id="KW-0732">Signal</keyword>
<dbReference type="SMART" id="SM00219">
    <property type="entry name" value="TyrKc"/>
    <property type="match status" value="1"/>
</dbReference>
<sequence length="922" mass="101045">MGWECTSHLTGTAPAAEVTGRELNKGDSHGDGEGEENILCAQPYIHSLFSSKQSCEDSSPEKDRDLQVGKSQDLKLTLSDTGVYILYKSLCASDGAVGTQKNRGRQSVGGPAWVPASSKKEMRLLLALLGILLGAPGAPALSLEASEEAELEPCLAPSPGQQEQELTVALGQPVRLCCGWAERSGHWYKEGSRLAPAGRVRGWRGRLEIASFLPEDAGRYLCLTRGSMLVLHNVTLVVDDSMTSSNGDEDPKTHRGPSNEHIYPQQAPYWTHPQRMEKKLHAVPAGNTIKFRCPAAGNPMPTIRWLKDGQDFHGEHRIGGIRLRHQHWSLVMESVVPSDRGTYTCLVENSLGSIRYSYLLDVLERSPHRPILQAGLPANTTAVVGSDVELLCKVYSDAQPHIQWLKHIVINGSSFGADGFPYVQVLKTADINSSEVEVLYLRNVSAEDAGEYTCLAGNSIGLSYQSAWLTVLTEEDLMWSATAPEARYTDIILYTSGSLALMVLLLLAGLYRRQVLLGRHPRQPATVQKLSRFPLARQFSLESGSSAKSSSSLVRGVRLSSSGPPLLAGLVNLDLPLDPLWEFPRDRLVLGKPLGEGCFGQVVCAEAFGMDPIRPDQASTVAVKMLKDNASDKDLADLVSEMEVMKLIGRHKNIINLLGVCTQEGPLYVIVECAAKGNLREFLRARRPPGPDLSPDGPRSSEGPLSFPALVSCAYQVARGMQYLESRKCIHRDLAARNVLVTEDNVMKIADFGLARGIHHIDYYKKTSNGRLPVKWMAPEALFDRVYTHQSDVWSFGILLWEIFTLGGSPYPGIPVEELFSLLREGHRMDRPPHCPPELYGLMRECWHAAPSQRPTFKQLVEALDKVLLAVSEEYLDLRLTFGPYSPAGGDASSTCSSSDSVFSHDPLPLGPSPFSFPGVQT</sequence>
<keyword evidence="7" id="KW-0812">Transmembrane</keyword>
<dbReference type="InterPro" id="IPR013783">
    <property type="entry name" value="Ig-like_fold"/>
</dbReference>
<dbReference type="InterPro" id="IPR008266">
    <property type="entry name" value="Tyr_kinase_AS"/>
</dbReference>
<dbReference type="GO" id="GO:0005783">
    <property type="term" value="C:endoplasmic reticulum"/>
    <property type="evidence" value="ECO:0007669"/>
    <property type="project" value="UniProtKB-SubCell"/>
</dbReference>
<evidence type="ECO:0000256" key="30">
    <source>
        <dbReference type="SAM" id="MobiDB-lite"/>
    </source>
</evidence>
<evidence type="ECO:0000256" key="21">
    <source>
        <dbReference type="ARBA" id="ARBA00023180"/>
    </source>
</evidence>
<reference evidence="34" key="1">
    <citation type="submission" date="2025-08" db="UniProtKB">
        <authorList>
            <consortium name="RefSeq"/>
        </authorList>
    </citation>
    <scope>IDENTIFICATION</scope>
    <source>
        <tissue evidence="34">Spleen</tissue>
    </source>
</reference>
<evidence type="ECO:0000256" key="14">
    <source>
        <dbReference type="ARBA" id="ARBA00022840"/>
    </source>
</evidence>
<proteinExistence type="inferred from homology"/>
<dbReference type="FunFam" id="2.60.40.10:FF:000016">
    <property type="entry name" value="Fibroblast growth factor receptor"/>
    <property type="match status" value="1"/>
</dbReference>
<dbReference type="Proteomes" id="UP000245320">
    <property type="component" value="Chromosome 3"/>
</dbReference>
<evidence type="ECO:0000256" key="24">
    <source>
        <dbReference type="ARBA" id="ARBA00063358"/>
    </source>
</evidence>
<evidence type="ECO:0000256" key="8">
    <source>
        <dbReference type="ARBA" id="ARBA00022729"/>
    </source>
</evidence>
<dbReference type="EC" id="2.7.10.1" evidence="25"/>
<dbReference type="PROSITE" id="PS00107">
    <property type="entry name" value="PROTEIN_KINASE_ATP"/>
    <property type="match status" value="1"/>
</dbReference>
<dbReference type="GO" id="GO:0070857">
    <property type="term" value="P:regulation of bile acid biosynthetic process"/>
    <property type="evidence" value="ECO:0007669"/>
    <property type="project" value="TreeGrafter"/>
</dbReference>
<evidence type="ECO:0000256" key="22">
    <source>
        <dbReference type="ARBA" id="ARBA00023319"/>
    </source>
</evidence>
<keyword evidence="19 28" id="KW-1015">Disulfide bond</keyword>
<dbReference type="GO" id="GO:0005524">
    <property type="term" value="F:ATP binding"/>
    <property type="evidence" value="ECO:0007669"/>
    <property type="project" value="UniProtKB-UniRule"/>
</dbReference>
<dbReference type="InterPro" id="IPR013098">
    <property type="entry name" value="Ig_I-set"/>
</dbReference>
<keyword evidence="18 25" id="KW-0829">Tyrosine-protein kinase</keyword>
<feature type="binding site" evidence="27 29">
    <location>
        <position position="624"/>
    </location>
    <ligand>
        <name>ATP</name>
        <dbReference type="ChEBI" id="CHEBI:30616"/>
    </ligand>
</feature>
<feature type="binding site" evidence="27">
    <location>
        <begin position="594"/>
        <end position="600"/>
    </location>
    <ligand>
        <name>ATP</name>
        <dbReference type="ChEBI" id="CHEBI:30616"/>
    </ligand>
</feature>
<dbReference type="Gene3D" id="1.10.510.10">
    <property type="entry name" value="Transferase(Phosphotransferase) domain 1"/>
    <property type="match status" value="1"/>
</dbReference>
<dbReference type="GO" id="GO:0010468">
    <property type="term" value="P:regulation of gene expression"/>
    <property type="evidence" value="ECO:0007669"/>
    <property type="project" value="UniProtKB-ARBA"/>
</dbReference>
<evidence type="ECO:0000256" key="11">
    <source>
        <dbReference type="ARBA" id="ARBA00022753"/>
    </source>
</evidence>
<feature type="region of interest" description="Disordered" evidence="30">
    <location>
        <begin position="241"/>
        <end position="264"/>
    </location>
</feature>
<dbReference type="GO" id="GO:0005768">
    <property type="term" value="C:endosome"/>
    <property type="evidence" value="ECO:0007669"/>
    <property type="project" value="UniProtKB-SubCell"/>
</dbReference>
<evidence type="ECO:0000256" key="25">
    <source>
        <dbReference type="PIRNR" id="PIRNR000628"/>
    </source>
</evidence>
<evidence type="ECO:0000256" key="6">
    <source>
        <dbReference type="ARBA" id="ARBA00022679"/>
    </source>
</evidence>
<keyword evidence="17 25" id="KW-0472">Membrane</keyword>
<dbReference type="Pfam" id="PF07714">
    <property type="entry name" value="PK_Tyr_Ser-Thr"/>
    <property type="match status" value="1"/>
</dbReference>
<dbReference type="SMART" id="SM00409">
    <property type="entry name" value="IG"/>
    <property type="match status" value="3"/>
</dbReference>
<keyword evidence="14 25" id="KW-0067">ATP-binding</keyword>
<feature type="domain" description="Ig-like" evidence="32">
    <location>
        <begin position="273"/>
        <end position="361"/>
    </location>
</feature>
<dbReference type="PANTHER" id="PTHR24416:SF343">
    <property type="entry name" value="FIBROBLAST GROWTH FACTOR RECEPTOR 4"/>
    <property type="match status" value="1"/>
</dbReference>
<feature type="binding site" evidence="27">
    <location>
        <position position="751"/>
    </location>
    <ligand>
        <name>ATP</name>
        <dbReference type="ChEBI" id="CHEBI:30616"/>
    </ligand>
</feature>
<dbReference type="SMART" id="SM00408">
    <property type="entry name" value="IGc2"/>
    <property type="match status" value="3"/>
</dbReference>
<dbReference type="PROSITE" id="PS50011">
    <property type="entry name" value="PROTEIN_KINASE_DOM"/>
    <property type="match status" value="1"/>
</dbReference>
<keyword evidence="20 25" id="KW-0675">Receptor</keyword>
<keyword evidence="33" id="KW-1185">Reference proteome</keyword>
<feature type="active site" description="Proton acceptor" evidence="26">
    <location>
        <position position="733"/>
    </location>
</feature>
<dbReference type="InterPro" id="IPR003598">
    <property type="entry name" value="Ig_sub2"/>
</dbReference>
<evidence type="ECO:0000256" key="28">
    <source>
        <dbReference type="PIRSR" id="PIRSR000628-3"/>
    </source>
</evidence>
<keyword evidence="9" id="KW-0677">Repeat</keyword>
<feature type="region of interest" description="Disordered" evidence="30">
    <location>
        <begin position="1"/>
        <end position="33"/>
    </location>
</feature>
<keyword evidence="4" id="KW-1003">Cell membrane</keyword>
<dbReference type="InterPro" id="IPR003599">
    <property type="entry name" value="Ig_sub"/>
</dbReference>
<dbReference type="InterPro" id="IPR050122">
    <property type="entry name" value="RTK"/>
</dbReference>
<dbReference type="PROSITE" id="PS50835">
    <property type="entry name" value="IG_LIKE"/>
    <property type="match status" value="2"/>
</dbReference>
<evidence type="ECO:0000256" key="15">
    <source>
        <dbReference type="ARBA" id="ARBA00022843"/>
    </source>
</evidence>
<dbReference type="FunFam" id="2.60.40.10:FF:000020">
    <property type="entry name" value="Fibroblast growth factor receptor"/>
    <property type="match status" value="1"/>
</dbReference>
<feature type="binding site" evidence="27">
    <location>
        <position position="678"/>
    </location>
    <ligand>
        <name>ATP</name>
        <dbReference type="ChEBI" id="CHEBI:30616"/>
    </ligand>
</feature>
<dbReference type="InterPro" id="IPR007110">
    <property type="entry name" value="Ig-like_dom"/>
</dbReference>
<evidence type="ECO:0000259" key="31">
    <source>
        <dbReference type="PROSITE" id="PS50011"/>
    </source>
</evidence>
<evidence type="ECO:0000256" key="18">
    <source>
        <dbReference type="ARBA" id="ARBA00023137"/>
    </source>
</evidence>
<keyword evidence="21" id="KW-0325">Glycoprotein</keyword>
<comment type="subunit">
    <text evidence="24">Monomer. Homodimer after ligand binding. Interacts with FGF1, FGF2, FGF4, FGF6, FGF8, FGF9, FGF16, FGF17, FGF18, FGF19, FGF21 and FGF23 (in vitro). Binding affinity for FGF family members is enhanced by interactions between FGFs and heparan sulfate proteoglycans. Interacts with KLB; this strongly increases the affinity for FGF19 and FGF23. Affinity for FGF19 is strongly increased by KLB and sulfated glycosaminoglycans. KLB and KL both interact with the core-glycosylated FGFR4 in the endoplasmic reticulum and promote its degradation, so that only FGFR4 with fully mature N-glycans is expressed at the cell surface. Identified in a complex with NCAM1, CDH2, PLCG1, FRS2, SRC, SHC1, GAP43 and CTTN. Interacts with MMP14 and HIP1. Interacts with STAT3.</text>
</comment>
<dbReference type="GO" id="GO:0017134">
    <property type="term" value="F:fibroblast growth factor binding"/>
    <property type="evidence" value="ECO:0007669"/>
    <property type="project" value="TreeGrafter"/>
</dbReference>
<dbReference type="FunCoup" id="A0A6J3R4K7">
    <property type="interactions" value="600"/>
</dbReference>
<evidence type="ECO:0000256" key="23">
    <source>
        <dbReference type="ARBA" id="ARBA00051243"/>
    </source>
</evidence>
<evidence type="ECO:0000256" key="12">
    <source>
        <dbReference type="ARBA" id="ARBA00022777"/>
    </source>
</evidence>